<gene>
    <name evidence="1" type="ORF">RMSM_04427</name>
</gene>
<dbReference type="EMBL" id="ANOG01000632">
    <property type="protein sequence ID" value="EMI18651.1"/>
    <property type="molecule type" value="Genomic_DNA"/>
</dbReference>
<proteinExistence type="predicted"/>
<reference evidence="1 2" key="1">
    <citation type="journal article" date="2013" name="Mar. Genomics">
        <title>Expression of sulfatases in Rhodopirellula baltica and the diversity of sulfatases in the genus Rhodopirellula.</title>
        <authorList>
            <person name="Wegner C.E."/>
            <person name="Richter-Heitmann T."/>
            <person name="Klindworth A."/>
            <person name="Klockow C."/>
            <person name="Richter M."/>
            <person name="Achstetter T."/>
            <person name="Glockner F.O."/>
            <person name="Harder J."/>
        </authorList>
    </citation>
    <scope>NUCLEOTIDE SEQUENCE [LARGE SCALE GENOMIC DNA]</scope>
    <source>
        <strain evidence="1 2">SM1</strain>
    </source>
</reference>
<organism evidence="1 2">
    <name type="scientific">Rhodopirellula maiorica SM1</name>
    <dbReference type="NCBI Taxonomy" id="1265738"/>
    <lineage>
        <taxon>Bacteria</taxon>
        <taxon>Pseudomonadati</taxon>
        <taxon>Planctomycetota</taxon>
        <taxon>Planctomycetia</taxon>
        <taxon>Pirellulales</taxon>
        <taxon>Pirellulaceae</taxon>
        <taxon>Novipirellula</taxon>
    </lineage>
</organism>
<dbReference type="Proteomes" id="UP000011991">
    <property type="component" value="Unassembled WGS sequence"/>
</dbReference>
<comment type="caution">
    <text evidence="1">The sequence shown here is derived from an EMBL/GenBank/DDBJ whole genome shotgun (WGS) entry which is preliminary data.</text>
</comment>
<evidence type="ECO:0000313" key="1">
    <source>
        <dbReference type="EMBL" id="EMI18651.1"/>
    </source>
</evidence>
<dbReference type="PATRIC" id="fig|1265738.3.peg.4442"/>
<sequence length="59" mass="6840">MVSYCVNCEGDKVIEALKKTQRRGHRCSASTKLPKNKWAEQYFKQHFKQRTFFTADAAG</sequence>
<dbReference type="AlphaFoldDB" id="M5RHI5"/>
<keyword evidence="2" id="KW-1185">Reference proteome</keyword>
<protein>
    <submittedName>
        <fullName evidence="1">Uncharacterized protein</fullName>
    </submittedName>
</protein>
<accession>M5RHI5</accession>
<evidence type="ECO:0000313" key="2">
    <source>
        <dbReference type="Proteomes" id="UP000011991"/>
    </source>
</evidence>
<name>M5RHI5_9BACT</name>